<dbReference type="Gene3D" id="3.40.80.10">
    <property type="entry name" value="Peptidoglycan recognition protein-like"/>
    <property type="match status" value="1"/>
</dbReference>
<dbReference type="Pfam" id="PF01471">
    <property type="entry name" value="PG_binding_1"/>
    <property type="match status" value="1"/>
</dbReference>
<feature type="domain" description="N-acetylmuramoyl-L-alanine amidase" evidence="6">
    <location>
        <begin position="21"/>
        <end position="160"/>
    </location>
</feature>
<dbReference type="STRING" id="1424334.W822_12815"/>
<dbReference type="CDD" id="cd06583">
    <property type="entry name" value="PGRP"/>
    <property type="match status" value="1"/>
</dbReference>
<evidence type="ECO:0000313" key="7">
    <source>
        <dbReference type="EMBL" id="ETF01676.1"/>
    </source>
</evidence>
<dbReference type="InterPro" id="IPR002502">
    <property type="entry name" value="Amidase_domain"/>
</dbReference>
<dbReference type="GO" id="GO:0071555">
    <property type="term" value="P:cell wall organization"/>
    <property type="evidence" value="ECO:0007669"/>
    <property type="project" value="UniProtKB-KW"/>
</dbReference>
<protein>
    <recommendedName>
        <fullName evidence="3">N-acetylmuramoyl-L-alanine amidase</fullName>
        <ecNumber evidence="3">3.5.1.28</ecNumber>
    </recommendedName>
</protein>
<keyword evidence="5" id="KW-0961">Cell wall biogenesis/degradation</keyword>
<dbReference type="GO" id="GO:0019867">
    <property type="term" value="C:outer membrane"/>
    <property type="evidence" value="ECO:0007669"/>
    <property type="project" value="TreeGrafter"/>
</dbReference>
<evidence type="ECO:0000256" key="1">
    <source>
        <dbReference type="ARBA" id="ARBA00001561"/>
    </source>
</evidence>
<comment type="caution">
    <text evidence="7">The sequence shown here is derived from an EMBL/GenBank/DDBJ whole genome shotgun (WGS) entry which is preliminary data.</text>
</comment>
<dbReference type="PANTHER" id="PTHR30417:SF1">
    <property type="entry name" value="N-ACETYLMURAMOYL-L-ALANINE AMIDASE AMID"/>
    <property type="match status" value="1"/>
</dbReference>
<dbReference type="GO" id="GO:0009254">
    <property type="term" value="P:peptidoglycan turnover"/>
    <property type="evidence" value="ECO:0007669"/>
    <property type="project" value="TreeGrafter"/>
</dbReference>
<dbReference type="SUPFAM" id="SSF47090">
    <property type="entry name" value="PGBD-like"/>
    <property type="match status" value="1"/>
</dbReference>
<evidence type="ECO:0000256" key="4">
    <source>
        <dbReference type="ARBA" id="ARBA00022801"/>
    </source>
</evidence>
<dbReference type="SUPFAM" id="SSF55846">
    <property type="entry name" value="N-acetylmuramoyl-L-alanine amidase-like"/>
    <property type="match status" value="1"/>
</dbReference>
<keyword evidence="8" id="KW-1185">Reference proteome</keyword>
<dbReference type="Proteomes" id="UP000018733">
    <property type="component" value="Unassembled WGS sequence"/>
</dbReference>
<dbReference type="FunFam" id="3.40.80.10:FF:000003">
    <property type="entry name" value="N-acetylmuramoyl-L-alanine amidase"/>
    <property type="match status" value="1"/>
</dbReference>
<evidence type="ECO:0000256" key="3">
    <source>
        <dbReference type="ARBA" id="ARBA00011901"/>
    </source>
</evidence>
<dbReference type="Gene3D" id="1.10.101.10">
    <property type="entry name" value="PGBD-like superfamily/PGBD"/>
    <property type="match status" value="1"/>
</dbReference>
<sequence>MLFWVTTLAWLAGCAGGPPIDRSHHAAGQDSRVRFIVLHYTSENNENSLRILTRDRVSAHYLITDEPVRIYSLVDENRRAWHAGQSQWFGYRDLNATSIGIELVNPGPLDGTRTRWAPYSKAQIGALSALLRDVQSRHHVNAWNIVAHSDIAPLRKTDPGPAFPWRELARQGLGRWYDENAVTQRIPQVTAVELGSPAYIQSLLARIGYPIAQSGVWDAQTRQVISAFQMHYRPANYTGQTDSETVAIAQDLARHFPASTP</sequence>
<keyword evidence="4" id="KW-0378">Hydrolase</keyword>
<dbReference type="EMBL" id="AYXT01000010">
    <property type="protein sequence ID" value="ETF01676.1"/>
    <property type="molecule type" value="Genomic_DNA"/>
</dbReference>
<dbReference type="InterPro" id="IPR036365">
    <property type="entry name" value="PGBD-like_sf"/>
</dbReference>
<dbReference type="InterPro" id="IPR002477">
    <property type="entry name" value="Peptidoglycan-bd-like"/>
</dbReference>
<dbReference type="HOGENOM" id="CLU_049290_2_1_4"/>
<dbReference type="SMART" id="SM00644">
    <property type="entry name" value="Ami_2"/>
    <property type="match status" value="1"/>
</dbReference>
<dbReference type="InterPro" id="IPR036505">
    <property type="entry name" value="Amidase/PGRP_sf"/>
</dbReference>
<dbReference type="GO" id="GO:0008745">
    <property type="term" value="F:N-acetylmuramoyl-L-alanine amidase activity"/>
    <property type="evidence" value="ECO:0007669"/>
    <property type="project" value="UniProtKB-EC"/>
</dbReference>
<dbReference type="PANTHER" id="PTHR30417">
    <property type="entry name" value="N-ACETYLMURAMOYL-L-ALANINE AMIDASE AMID"/>
    <property type="match status" value="1"/>
</dbReference>
<dbReference type="GO" id="GO:0009253">
    <property type="term" value="P:peptidoglycan catabolic process"/>
    <property type="evidence" value="ECO:0007669"/>
    <property type="project" value="InterPro"/>
</dbReference>
<evidence type="ECO:0000256" key="5">
    <source>
        <dbReference type="ARBA" id="ARBA00023316"/>
    </source>
</evidence>
<dbReference type="Pfam" id="PF01510">
    <property type="entry name" value="Amidase_2"/>
    <property type="match status" value="1"/>
</dbReference>
<dbReference type="AlphaFoldDB" id="V8QNX7"/>
<comment type="similarity">
    <text evidence="2">Belongs to the N-acetylmuramoyl-L-alanine amidase 2 family.</text>
</comment>
<dbReference type="EC" id="3.5.1.28" evidence="3"/>
<dbReference type="PATRIC" id="fig|1424334.3.peg.2573"/>
<proteinExistence type="inferred from homology"/>
<dbReference type="eggNOG" id="COG3023">
    <property type="taxonomic scope" value="Bacteria"/>
</dbReference>
<name>V8QNX7_9BURK</name>
<evidence type="ECO:0000256" key="2">
    <source>
        <dbReference type="ARBA" id="ARBA00007553"/>
    </source>
</evidence>
<dbReference type="InterPro" id="IPR051206">
    <property type="entry name" value="NAMLAA_amidase_2"/>
</dbReference>
<accession>V8QNX7</accession>
<gene>
    <name evidence="7" type="ORF">W822_12815</name>
</gene>
<comment type="catalytic activity">
    <reaction evidence="1">
        <text>Hydrolyzes the link between N-acetylmuramoyl residues and L-amino acid residues in certain cell-wall glycopeptides.</text>
        <dbReference type="EC" id="3.5.1.28"/>
    </reaction>
</comment>
<evidence type="ECO:0000259" key="6">
    <source>
        <dbReference type="SMART" id="SM00644"/>
    </source>
</evidence>
<evidence type="ECO:0000313" key="8">
    <source>
        <dbReference type="Proteomes" id="UP000018733"/>
    </source>
</evidence>
<organism evidence="7 8">
    <name type="scientific">Advenella kashmirensis W13003</name>
    <dbReference type="NCBI Taxonomy" id="1424334"/>
    <lineage>
        <taxon>Bacteria</taxon>
        <taxon>Pseudomonadati</taxon>
        <taxon>Pseudomonadota</taxon>
        <taxon>Betaproteobacteria</taxon>
        <taxon>Burkholderiales</taxon>
        <taxon>Alcaligenaceae</taxon>
    </lineage>
</organism>
<dbReference type="InterPro" id="IPR036366">
    <property type="entry name" value="PGBDSf"/>
</dbReference>
<reference evidence="7 8" key="1">
    <citation type="journal article" date="2014" name="Genome Announc.">
        <title>Draft Genome Sequence of Advenella kashmirensis Strain W13003, a Polycyclic Aromatic Hydrocarbon-Degrading Bacterium.</title>
        <authorList>
            <person name="Wang X."/>
            <person name="Jin D."/>
            <person name="Zhou L."/>
            <person name="Wu L."/>
            <person name="An W."/>
            <person name="Zhao L."/>
        </authorList>
    </citation>
    <scope>NUCLEOTIDE SEQUENCE [LARGE SCALE GENOMIC DNA]</scope>
    <source>
        <strain evidence="7 8">W13003</strain>
    </source>
</reference>